<feature type="domain" description="SLH" evidence="3">
    <location>
        <begin position="71"/>
        <end position="130"/>
    </location>
</feature>
<dbReference type="InterPro" id="IPR051465">
    <property type="entry name" value="Cell_Envelope_Struct_Comp"/>
</dbReference>
<feature type="domain" description="SLH" evidence="3">
    <location>
        <begin position="131"/>
        <end position="192"/>
    </location>
</feature>
<dbReference type="EMBL" id="BFAV01000159">
    <property type="protein sequence ID" value="GBF35354.1"/>
    <property type="molecule type" value="Genomic_DNA"/>
</dbReference>
<name>A0A2L2XH92_9FIRM</name>
<evidence type="ECO:0000256" key="2">
    <source>
        <dbReference type="SAM" id="MobiDB-lite"/>
    </source>
</evidence>
<protein>
    <recommendedName>
        <fullName evidence="3">SLH domain-containing protein</fullName>
    </recommendedName>
</protein>
<feature type="compositionally biased region" description="Pro residues" evidence="2">
    <location>
        <begin position="467"/>
        <end position="487"/>
    </location>
</feature>
<proteinExistence type="predicted"/>
<dbReference type="PANTHER" id="PTHR43308:SF5">
    <property type="entry name" value="S-LAYER PROTEIN _ PEPTIDOGLYCAN ENDO-BETA-N-ACETYLGLUCOSAMINIDASE"/>
    <property type="match status" value="1"/>
</dbReference>
<keyword evidence="1" id="KW-0677">Repeat</keyword>
<feature type="compositionally biased region" description="Low complexity" evidence="2">
    <location>
        <begin position="392"/>
        <end position="406"/>
    </location>
</feature>
<comment type="caution">
    <text evidence="4">The sequence shown here is derived from an EMBL/GenBank/DDBJ whole genome shotgun (WGS) entry which is preliminary data.</text>
</comment>
<dbReference type="Pfam" id="PF00395">
    <property type="entry name" value="SLH"/>
    <property type="match status" value="3"/>
</dbReference>
<feature type="compositionally biased region" description="Gly residues" evidence="2">
    <location>
        <begin position="537"/>
        <end position="549"/>
    </location>
</feature>
<feature type="compositionally biased region" description="Low complexity" evidence="2">
    <location>
        <begin position="450"/>
        <end position="466"/>
    </location>
</feature>
<feature type="domain" description="SLH" evidence="3">
    <location>
        <begin position="6"/>
        <end position="69"/>
    </location>
</feature>
<dbReference type="Proteomes" id="UP000239549">
    <property type="component" value="Unassembled WGS sequence"/>
</dbReference>
<dbReference type="PANTHER" id="PTHR43308">
    <property type="entry name" value="OUTER MEMBRANE PROTEIN ALPHA-RELATED"/>
    <property type="match status" value="1"/>
</dbReference>
<feature type="compositionally biased region" description="Polar residues" evidence="2">
    <location>
        <begin position="502"/>
        <end position="533"/>
    </location>
</feature>
<dbReference type="PROSITE" id="PS51272">
    <property type="entry name" value="SLH"/>
    <property type="match status" value="3"/>
</dbReference>
<reference evidence="5" key="1">
    <citation type="submission" date="2018-02" db="EMBL/GenBank/DDBJ databases">
        <title>Genome sequence of Desulfocucumis palustris strain NAW-5.</title>
        <authorList>
            <person name="Watanabe M."/>
            <person name="Kojima H."/>
            <person name="Fukui M."/>
        </authorList>
    </citation>
    <scope>NUCLEOTIDE SEQUENCE [LARGE SCALE GENOMIC DNA]</scope>
    <source>
        <strain evidence="5">NAW-5</strain>
    </source>
</reference>
<feature type="compositionally biased region" description="Low complexity" evidence="2">
    <location>
        <begin position="488"/>
        <end position="501"/>
    </location>
</feature>
<accession>A0A2L2XH92</accession>
<dbReference type="InterPro" id="IPR001119">
    <property type="entry name" value="SLH_dom"/>
</dbReference>
<feature type="region of interest" description="Disordered" evidence="2">
    <location>
        <begin position="388"/>
        <end position="555"/>
    </location>
</feature>
<evidence type="ECO:0000256" key="1">
    <source>
        <dbReference type="ARBA" id="ARBA00022737"/>
    </source>
</evidence>
<sequence length="1752" mass="182193">MAVSSPAALFSDVPESEANHLFINYLANKGLVKGYPDGTFRPNEGLTRAEAAAMLTYALGLAGEAPWTAGFTDVPSGHWAAKSIWLAYNAGIIKGYPDGTFRPEAELTRAEGISLALRLTKQPDPGTAQLQMDDLPPGHWASRPAAIAVSAGMIGLSEDNRNFYPDAAITRGDFSRALAVILTRDPENYKTPLAGELEVVKGSITFIRDNVKTALEVNRKKALQPGDVIITGNDGAAEIQYPDGTGLRLEGDTELEIKEAVGRSYIKNGGIPGQAVEWLNIGLKRGKLFGALATSYNTPARSSEASEGTGQNQITGKSRYILLASLDDGAALESIGIKKLAANQPSPAGQGAGNKNMPWWEVSQTKRAKVKVDMPWGVAAIRGTFWQNSVHGDGSSSTSLLTGEGEVTSGDETVGLTGGQSTGITGPGAPPSPPAPNGPEENQEWLNESQWVQQQAQQIQQNQEAQTPPPPPAQQGSPGVPPAPEQPPQSAQQPPQATQPPDITQTIDSALQQAGRNSSGNPGASSPDNPGNTGASSPGGGGGGGGGGSSNRTAAQVAERITSISAPVVNATSLTLPDVPSGFTVTIKTTDNPDIITLDGKIRPQGTAASVNLVLTVTKRSDNTVADTIVISVTVPAKMTAREVADGITSIEAPLPNIKRLTLPQMPGGFAIAIKSTGNPAVIATDCKITPPEEETPVLLVLEISSTVIDDKALTSPITVIVPALARTAQEVAASITGITAPARDATELTLPGMPAGFRIGIKTSSNLEVIKLNARIAPPDEETTVQLVLTVTKTSDRTTADTAVLPVVVPAATLTAERVAKKITAIPQPAPGDKQLTLPVVPQGFAVSIKTSDKPEVIALDGKINPGEKQQTVTIVLTVTRLSDGTKADTAALPVVVPTGGLTAAQVAAGITGIASPSQGDAVITLPAVPEGFTVSIKSSSNPGVISPGGAITPGETDMVVYLVLTVTKLSDNTTADTSTLPVIVPARPVVNPPPDPPPAPEPSVLVCNVTTIAASQLVYQIFNLSITGDTFKDNITVNDIALGGDLCSLTVVEVFKNTDGTLYVELEGVLERVTGTGTINIAGTGLASGKESETALLNVLWQVTSGVTLRSANQAELDILKELPGNQDLTAGAALNVIEEIVQPQSVREEATYKLILWNDAGFSTTILDHFIPTEITDLPQAFDTSVIISTGPGEFYVLVLFINSEKQLVGYYQTPDAVEFSAPGTVTGLNVTADNTAPLAPCVQYTVNFNTSEDGALTDGIGTITVIFPNGYIVPELIASGNVLVYEMPSSIVSVTGQEVTITTPVYIDGGEPVQVRFLNAAGIGNPESSGMQTFSVHTSADPVYATCDVAIGMPVITGVMTIPAPLHQGYVGTPEFIINGANLSSASGLTVAGQNLSINNNTPEQIVVTLPNDIPTGNYGIVVAIGSDNITFDNALVIREEPSVTEDNWPVYVLDGATGEPVKMPGVVGLDDAPVVKTGEYPTNGNATWYDDGDTLAFTPAYGLAAGKYDVVATNSDGTSVPIEDGLVVLPGEKVGEFTDGTGPGVINCIVPLEDTSSPSGSVYLVKAGSVPEATDIARWYGSNTTEIWDATESTVVGSITTTLRGSGGNLYAVWVSEAGEVEDAVLLFEVDALSDGALGPPTVESIDYYDNTTIIITFTEDLANSSLTGKQSAFTVIDSADPPEQYEVTSTSEGVEANQIVLTVEDFSEVTDALKISYDADDENGDLEGFGGVVESFIELPFYPNGV</sequence>
<gene>
    <name evidence="4" type="ORF">DCCM_4477</name>
</gene>
<organism evidence="4 5">
    <name type="scientific">Desulfocucumis palustris</name>
    <dbReference type="NCBI Taxonomy" id="1898651"/>
    <lineage>
        <taxon>Bacteria</taxon>
        <taxon>Bacillati</taxon>
        <taxon>Bacillota</taxon>
        <taxon>Clostridia</taxon>
        <taxon>Eubacteriales</taxon>
        <taxon>Desulfocucumaceae</taxon>
        <taxon>Desulfocucumis</taxon>
    </lineage>
</organism>
<evidence type="ECO:0000313" key="4">
    <source>
        <dbReference type="EMBL" id="GBF35354.1"/>
    </source>
</evidence>
<evidence type="ECO:0000313" key="5">
    <source>
        <dbReference type="Proteomes" id="UP000239549"/>
    </source>
</evidence>
<feature type="compositionally biased region" description="Pro residues" evidence="2">
    <location>
        <begin position="428"/>
        <end position="437"/>
    </location>
</feature>
<evidence type="ECO:0000259" key="3">
    <source>
        <dbReference type="PROSITE" id="PS51272"/>
    </source>
</evidence>
<keyword evidence="5" id="KW-1185">Reference proteome</keyword>